<keyword evidence="3 8" id="KW-1003">Cell membrane</keyword>
<evidence type="ECO:0000256" key="9">
    <source>
        <dbReference type="NCBIfam" id="TIGR00751"/>
    </source>
</evidence>
<evidence type="ECO:0000256" key="8">
    <source>
        <dbReference type="HAMAP-Rule" id="MF_01937"/>
    </source>
</evidence>
<evidence type="ECO:0000256" key="6">
    <source>
        <dbReference type="ARBA" id="ARBA00022989"/>
    </source>
</evidence>
<feature type="transmembrane region" description="Helical" evidence="8">
    <location>
        <begin position="40"/>
        <end position="58"/>
    </location>
</feature>
<keyword evidence="5 8" id="KW-0812">Transmembrane</keyword>
<dbReference type="InterPro" id="IPR044878">
    <property type="entry name" value="UbiA_sf"/>
</dbReference>
<dbReference type="CDD" id="cd13962">
    <property type="entry name" value="PT_UbiA_UBIAD1"/>
    <property type="match status" value="1"/>
</dbReference>
<protein>
    <recommendedName>
        <fullName evidence="8 9">1,4-dihydroxy-2-naphthoate octaprenyltransferase</fullName>
        <shortName evidence="8">DHNA-octaprenyltransferase</shortName>
        <ecNumber evidence="8 9">2.5.1.74</ecNumber>
    </recommendedName>
</protein>
<reference evidence="10" key="1">
    <citation type="submission" date="2021-10" db="EMBL/GenBank/DDBJ databases">
        <title>Tamlana sargassums sp. nov., and Tamlana laminarinivorans sp. nov., two new bacteria isolated from the brown alga.</title>
        <authorList>
            <person name="Li J."/>
        </authorList>
    </citation>
    <scope>NUCLEOTIDE SEQUENCE</scope>
    <source>
        <strain evidence="10">62-3</strain>
    </source>
</reference>
<dbReference type="InterPro" id="IPR000537">
    <property type="entry name" value="UbiA_prenyltransferase"/>
</dbReference>
<feature type="transmembrane region" description="Helical" evidence="8">
    <location>
        <begin position="224"/>
        <end position="245"/>
    </location>
</feature>
<dbReference type="Proteomes" id="UP001139286">
    <property type="component" value="Unassembled WGS sequence"/>
</dbReference>
<feature type="transmembrane region" description="Helical" evidence="8">
    <location>
        <begin position="177"/>
        <end position="197"/>
    </location>
</feature>
<feature type="transmembrane region" description="Helical" evidence="8">
    <location>
        <begin position="152"/>
        <end position="171"/>
    </location>
</feature>
<evidence type="ECO:0000313" key="11">
    <source>
        <dbReference type="Proteomes" id="UP001139286"/>
    </source>
</evidence>
<name>A0A9X1L4X0_9FLAO</name>
<dbReference type="GO" id="GO:0005886">
    <property type="term" value="C:plasma membrane"/>
    <property type="evidence" value="ECO:0007669"/>
    <property type="project" value="UniProtKB-SubCell"/>
</dbReference>
<feature type="transmembrane region" description="Helical" evidence="8">
    <location>
        <begin position="117"/>
        <end position="140"/>
    </location>
</feature>
<dbReference type="HAMAP" id="MF_01937">
    <property type="entry name" value="MenA_1"/>
    <property type="match status" value="1"/>
</dbReference>
<dbReference type="RefSeq" id="WP_226696024.1">
    <property type="nucleotide sequence ID" value="NZ_JAJAPX010000003.1"/>
</dbReference>
<evidence type="ECO:0000256" key="2">
    <source>
        <dbReference type="ARBA" id="ARBA00022428"/>
    </source>
</evidence>
<evidence type="ECO:0000313" key="10">
    <source>
        <dbReference type="EMBL" id="MCB4808627.1"/>
    </source>
</evidence>
<dbReference type="AlphaFoldDB" id="A0A9X1L4X0"/>
<evidence type="ECO:0000256" key="3">
    <source>
        <dbReference type="ARBA" id="ARBA00022475"/>
    </source>
</evidence>
<evidence type="ECO:0000256" key="4">
    <source>
        <dbReference type="ARBA" id="ARBA00022679"/>
    </source>
</evidence>
<gene>
    <name evidence="8 10" type="primary">menA</name>
    <name evidence="10" type="ORF">LG651_10210</name>
</gene>
<keyword evidence="11" id="KW-1185">Reference proteome</keyword>
<sequence>MNKFSVWISAMRLRTLPLSVSGIILASCLAQYKGVFNWSICILAILTTLSFQILSNFANDYGDGVKGTDNAERIGPERAIQSGKITPKQLFNAIKINIVVALLLAIALIYMAFGSQYILLSVLFLVLGVASIIAAMKYTVGDNAYGYRAMGDIFVFIFFGLISVLGCYALFAKNLDFIAVLPAFVVGLLSTGVLNLNNMRDRIPDEKVNKITLAVKLGAQKAKWYHYTLIGLALGLALTFGIIYYKNPLNLIFLIAFIPIIKHVVTVVKNTEPAQLDPELKKLALSTVLLAILMGVGQLF</sequence>
<accession>A0A9X1L4X0</accession>
<dbReference type="EC" id="2.5.1.74" evidence="8 9"/>
<evidence type="ECO:0000256" key="1">
    <source>
        <dbReference type="ARBA" id="ARBA00004141"/>
    </source>
</evidence>
<feature type="transmembrane region" description="Helical" evidence="8">
    <location>
        <begin position="251"/>
        <end position="268"/>
    </location>
</feature>
<keyword evidence="6 8" id="KW-1133">Transmembrane helix</keyword>
<dbReference type="InterPro" id="IPR004657">
    <property type="entry name" value="MenA"/>
</dbReference>
<dbReference type="InterPro" id="IPR026046">
    <property type="entry name" value="UBIAD1"/>
</dbReference>
<keyword evidence="7 8" id="KW-0472">Membrane</keyword>
<evidence type="ECO:0000256" key="5">
    <source>
        <dbReference type="ARBA" id="ARBA00022692"/>
    </source>
</evidence>
<dbReference type="Pfam" id="PF01040">
    <property type="entry name" value="UbiA"/>
    <property type="match status" value="1"/>
</dbReference>
<comment type="caution">
    <text evidence="10">The sequence shown here is derived from an EMBL/GenBank/DDBJ whole genome shotgun (WGS) entry which is preliminary data.</text>
</comment>
<feature type="transmembrane region" description="Helical" evidence="8">
    <location>
        <begin position="90"/>
        <end position="111"/>
    </location>
</feature>
<comment type="similarity">
    <text evidence="8">Belongs to the MenA family. Type 1 subfamily.</text>
</comment>
<evidence type="ECO:0000256" key="7">
    <source>
        <dbReference type="ARBA" id="ARBA00023136"/>
    </source>
</evidence>
<dbReference type="GO" id="GO:0009234">
    <property type="term" value="P:menaquinone biosynthetic process"/>
    <property type="evidence" value="ECO:0007669"/>
    <property type="project" value="UniProtKB-UniRule"/>
</dbReference>
<organism evidence="10 11">
    <name type="scientific">Neotamlana sargassicola</name>
    <dbReference type="NCBI Taxonomy" id="2883125"/>
    <lineage>
        <taxon>Bacteria</taxon>
        <taxon>Pseudomonadati</taxon>
        <taxon>Bacteroidota</taxon>
        <taxon>Flavobacteriia</taxon>
        <taxon>Flavobacteriales</taxon>
        <taxon>Flavobacteriaceae</taxon>
        <taxon>Neotamlana</taxon>
    </lineage>
</organism>
<dbReference type="GO" id="GO:0042371">
    <property type="term" value="P:vitamin K biosynthetic process"/>
    <property type="evidence" value="ECO:0007669"/>
    <property type="project" value="TreeGrafter"/>
</dbReference>
<dbReference type="GO" id="GO:0046428">
    <property type="term" value="F:1,4-dihydroxy-2-naphthoate polyprenyltransferase activity"/>
    <property type="evidence" value="ECO:0007669"/>
    <property type="project" value="UniProtKB-UniRule"/>
</dbReference>
<dbReference type="PIRSF" id="PIRSF005355">
    <property type="entry name" value="UBIAD1"/>
    <property type="match status" value="1"/>
</dbReference>
<comment type="function">
    <text evidence="8">Conversion of 1,4-dihydroxy-2-naphthoate (DHNA) to demethylmenaquinone (DMK).</text>
</comment>
<dbReference type="NCBIfam" id="TIGR00751">
    <property type="entry name" value="menA"/>
    <property type="match status" value="1"/>
</dbReference>
<keyword evidence="2 8" id="KW-0474">Menaquinone biosynthesis</keyword>
<dbReference type="PROSITE" id="PS51257">
    <property type="entry name" value="PROKAR_LIPOPROTEIN"/>
    <property type="match status" value="1"/>
</dbReference>
<dbReference type="EMBL" id="JAJAPX010000003">
    <property type="protein sequence ID" value="MCB4808627.1"/>
    <property type="molecule type" value="Genomic_DNA"/>
</dbReference>
<dbReference type="Gene3D" id="1.10.357.140">
    <property type="entry name" value="UbiA prenyltransferase"/>
    <property type="match status" value="1"/>
</dbReference>
<comment type="catalytic activity">
    <reaction evidence="8">
        <text>an all-trans-polyprenyl diphosphate + 1,4-dihydroxy-2-naphthoate + H(+) = a 2-demethylmenaquinol + CO2 + diphosphate</text>
        <dbReference type="Rhea" id="RHEA:26478"/>
        <dbReference type="Rhea" id="RHEA-COMP:9563"/>
        <dbReference type="Rhea" id="RHEA-COMP:9564"/>
        <dbReference type="ChEBI" id="CHEBI:11173"/>
        <dbReference type="ChEBI" id="CHEBI:15378"/>
        <dbReference type="ChEBI" id="CHEBI:16526"/>
        <dbReference type="ChEBI" id="CHEBI:33019"/>
        <dbReference type="ChEBI" id="CHEBI:55437"/>
        <dbReference type="ChEBI" id="CHEBI:58914"/>
        <dbReference type="EC" id="2.5.1.74"/>
    </reaction>
</comment>
<dbReference type="PANTHER" id="PTHR13929">
    <property type="entry name" value="1,4-DIHYDROXY-2-NAPHTHOATE OCTAPRENYLTRANSFERASE"/>
    <property type="match status" value="1"/>
</dbReference>
<comment type="subcellular location">
    <subcellularLocation>
        <location evidence="8">Cell membrane</location>
        <topology evidence="8">Multi-pass membrane protein</topology>
    </subcellularLocation>
    <subcellularLocation>
        <location evidence="1">Membrane</location>
        <topology evidence="1">Multi-pass membrane protein</topology>
    </subcellularLocation>
</comment>
<comment type="pathway">
    <text evidence="8">Quinol/quinone metabolism; menaquinone biosynthesis; menaquinol from 1,4-dihydroxy-2-naphthoate: step 1/2.</text>
</comment>
<dbReference type="PANTHER" id="PTHR13929:SF0">
    <property type="entry name" value="UBIA PRENYLTRANSFERASE DOMAIN-CONTAINING PROTEIN 1"/>
    <property type="match status" value="1"/>
</dbReference>
<keyword evidence="4 8" id="KW-0808">Transferase</keyword>
<proteinExistence type="inferred from homology"/>